<accession>A0A1B6DAN9</accession>
<feature type="compositionally biased region" description="Basic and acidic residues" evidence="7">
    <location>
        <begin position="180"/>
        <end position="195"/>
    </location>
</feature>
<dbReference type="Gene3D" id="3.30.70.330">
    <property type="match status" value="1"/>
</dbReference>
<evidence type="ECO:0000256" key="4">
    <source>
        <dbReference type="ARBA" id="ARBA00022917"/>
    </source>
</evidence>
<dbReference type="Pfam" id="PF00076">
    <property type="entry name" value="RRM_1"/>
    <property type="match status" value="1"/>
</dbReference>
<keyword evidence="1 5" id="KW-0963">Cytoplasm</keyword>
<keyword evidence="3 6" id="KW-0694">RNA-binding</keyword>
<dbReference type="PROSITE" id="PS50102">
    <property type="entry name" value="RRM"/>
    <property type="match status" value="1"/>
</dbReference>
<comment type="subunit">
    <text evidence="5">Component of the eukaryotic translation initiation factor 3 (eIF-3) complex.</text>
</comment>
<sequence>MPALDEVKSSWADEVDDEGPELPPPSTVTDGDLKVVTEYSINKSGKKVKTIRTYKIEKRLVSKTIARRLTLPKFGNSLNDPPGPNPATTIVGEEIFMTFISSKEDQEKPDEDPLEKLKNMGDKGIVKCRNCNGEHWTSKCQYKDTSLASLMKPIDQKSIPSLEEKKNPNKYVPPQLRDGASNKRGDNMGYKNRGDDAPAIRITNLSESTQDADLEDLVKPFGSISKLYLAKDKATGLCKGFAYIHFKNRADAAKAITTLNGYGYDHLILNVDWSKPANTT</sequence>
<gene>
    <name evidence="9" type="ORF">g.4930</name>
</gene>
<comment type="function">
    <text evidence="5">RNA-binding component of the eukaryotic translation initiation factor 3 (eIF-3) complex, which is involved in protein synthesis of a specialized repertoire of mRNAs and, together with other initiation factors, stimulates binding of mRNA and methionyl-tRNAi to the 40S ribosome. The eIF-3 complex specifically targets and initiates translation of a subset of mRNAs involved in cell proliferation. This subunit can bind 18S rRNA.</text>
</comment>
<comment type="subcellular location">
    <subcellularLocation>
        <location evidence="5">Cytoplasm</location>
    </subcellularLocation>
</comment>
<reference evidence="9" key="1">
    <citation type="submission" date="2015-12" db="EMBL/GenBank/DDBJ databases">
        <title>De novo transcriptome assembly of four potential Pierce s Disease insect vectors from Arizona vineyards.</title>
        <authorList>
            <person name="Tassone E.E."/>
        </authorList>
    </citation>
    <scope>NUCLEOTIDE SEQUENCE</scope>
</reference>
<evidence type="ECO:0000256" key="5">
    <source>
        <dbReference type="HAMAP-Rule" id="MF_03006"/>
    </source>
</evidence>
<dbReference type="GO" id="GO:0016282">
    <property type="term" value="C:eukaryotic 43S preinitiation complex"/>
    <property type="evidence" value="ECO:0007669"/>
    <property type="project" value="UniProtKB-UniRule"/>
</dbReference>
<dbReference type="Pfam" id="PF12353">
    <property type="entry name" value="eIF3g"/>
    <property type="match status" value="1"/>
</dbReference>
<dbReference type="PANTHER" id="PTHR10352">
    <property type="entry name" value="EUKARYOTIC TRANSLATION INITIATION FACTOR 3 SUBUNIT G"/>
    <property type="match status" value="1"/>
</dbReference>
<protein>
    <recommendedName>
        <fullName evidence="5">Eukaryotic translation initiation factor 3 subunit G</fullName>
        <shortName evidence="5">eIF3g</shortName>
    </recommendedName>
    <alternativeName>
        <fullName evidence="5">Eukaryotic translation initiation factor 3 RNA-binding subunit</fullName>
        <shortName evidence="5">eIF-3 RNA-binding subunit</shortName>
    </alternativeName>
    <alternativeName>
        <fullName evidence="5">Eukaryotic translation initiation factor 3 subunit 4</fullName>
    </alternativeName>
</protein>
<evidence type="ECO:0000256" key="1">
    <source>
        <dbReference type="ARBA" id="ARBA00022490"/>
    </source>
</evidence>
<evidence type="ECO:0000256" key="3">
    <source>
        <dbReference type="ARBA" id="ARBA00022884"/>
    </source>
</evidence>
<dbReference type="PIRSF" id="PIRSF037949">
    <property type="entry name" value="Transl_init_eIF-3_RNA-bind"/>
    <property type="match status" value="1"/>
</dbReference>
<dbReference type="EMBL" id="GEDC01014539">
    <property type="protein sequence ID" value="JAS22759.1"/>
    <property type="molecule type" value="Transcribed_RNA"/>
</dbReference>
<evidence type="ECO:0000313" key="9">
    <source>
        <dbReference type="EMBL" id="JAS22759.1"/>
    </source>
</evidence>
<dbReference type="GO" id="GO:0001732">
    <property type="term" value="P:formation of cytoplasmic translation initiation complex"/>
    <property type="evidence" value="ECO:0007669"/>
    <property type="project" value="UniProtKB-UniRule"/>
</dbReference>
<name>A0A1B6DAN9_9HEMI</name>
<dbReference type="SUPFAM" id="SSF54928">
    <property type="entry name" value="RNA-binding domain, RBD"/>
    <property type="match status" value="1"/>
</dbReference>
<organism evidence="9">
    <name type="scientific">Clastoptera arizonana</name>
    <name type="common">Arizona spittle bug</name>
    <dbReference type="NCBI Taxonomy" id="38151"/>
    <lineage>
        <taxon>Eukaryota</taxon>
        <taxon>Metazoa</taxon>
        <taxon>Ecdysozoa</taxon>
        <taxon>Arthropoda</taxon>
        <taxon>Hexapoda</taxon>
        <taxon>Insecta</taxon>
        <taxon>Pterygota</taxon>
        <taxon>Neoptera</taxon>
        <taxon>Paraneoptera</taxon>
        <taxon>Hemiptera</taxon>
        <taxon>Auchenorrhyncha</taxon>
        <taxon>Cercopoidea</taxon>
        <taxon>Clastopteridae</taxon>
        <taxon>Clastoptera</taxon>
    </lineage>
</organism>
<proteinExistence type="inferred from homology"/>
<feature type="region of interest" description="Disordered" evidence="7">
    <location>
        <begin position="158"/>
        <end position="195"/>
    </location>
</feature>
<keyword evidence="2 5" id="KW-0396">Initiation factor</keyword>
<dbReference type="GO" id="GO:0003723">
    <property type="term" value="F:RNA binding"/>
    <property type="evidence" value="ECO:0007669"/>
    <property type="project" value="UniProtKB-UniRule"/>
</dbReference>
<comment type="similarity">
    <text evidence="5">Belongs to the eIF-3 subunit G family.</text>
</comment>
<evidence type="ECO:0000256" key="6">
    <source>
        <dbReference type="PROSITE-ProRule" id="PRU00176"/>
    </source>
</evidence>
<evidence type="ECO:0000256" key="2">
    <source>
        <dbReference type="ARBA" id="ARBA00022540"/>
    </source>
</evidence>
<evidence type="ECO:0000259" key="8">
    <source>
        <dbReference type="PROSITE" id="PS50102"/>
    </source>
</evidence>
<dbReference type="InterPro" id="IPR012677">
    <property type="entry name" value="Nucleotide-bd_a/b_plait_sf"/>
</dbReference>
<dbReference type="CDD" id="cd12933">
    <property type="entry name" value="eIF3G"/>
    <property type="match status" value="1"/>
</dbReference>
<dbReference type="InterPro" id="IPR034240">
    <property type="entry name" value="eIF3G_RRM"/>
</dbReference>
<feature type="region of interest" description="Disordered" evidence="7">
    <location>
        <begin position="1"/>
        <end position="31"/>
    </location>
</feature>
<dbReference type="CDD" id="cd12408">
    <property type="entry name" value="RRM_eIF3G_like"/>
    <property type="match status" value="1"/>
</dbReference>
<evidence type="ECO:0000256" key="7">
    <source>
        <dbReference type="SAM" id="MobiDB-lite"/>
    </source>
</evidence>
<dbReference type="SMART" id="SM00360">
    <property type="entry name" value="RRM"/>
    <property type="match status" value="1"/>
</dbReference>
<dbReference type="InterPro" id="IPR035979">
    <property type="entry name" value="RBD_domain_sf"/>
</dbReference>
<dbReference type="GO" id="GO:0005852">
    <property type="term" value="C:eukaryotic translation initiation factor 3 complex"/>
    <property type="evidence" value="ECO:0007669"/>
    <property type="project" value="UniProtKB-UniRule"/>
</dbReference>
<dbReference type="InterPro" id="IPR017334">
    <property type="entry name" value="eIF3_g"/>
</dbReference>
<dbReference type="AlphaFoldDB" id="A0A1B6DAN9"/>
<dbReference type="GO" id="GO:0003743">
    <property type="term" value="F:translation initiation factor activity"/>
    <property type="evidence" value="ECO:0007669"/>
    <property type="project" value="UniProtKB-UniRule"/>
</dbReference>
<dbReference type="InterPro" id="IPR024675">
    <property type="entry name" value="eIF3g_N"/>
</dbReference>
<keyword evidence="4 5" id="KW-0648">Protein biosynthesis</keyword>
<dbReference type="InterPro" id="IPR000504">
    <property type="entry name" value="RRM_dom"/>
</dbReference>
<dbReference type="HAMAP" id="MF_03006">
    <property type="entry name" value="eIF3g"/>
    <property type="match status" value="1"/>
</dbReference>
<dbReference type="GO" id="GO:0033290">
    <property type="term" value="C:eukaryotic 48S preinitiation complex"/>
    <property type="evidence" value="ECO:0007669"/>
    <property type="project" value="UniProtKB-UniRule"/>
</dbReference>
<feature type="domain" description="RRM" evidence="8">
    <location>
        <begin position="198"/>
        <end position="276"/>
    </location>
</feature>